<sequence length="83" mass="9530">MSMNNSENNNSNNLEDSIQTFDMYTIELNSDSNTEANANGLNEPPFKRYKNSHPLWKYFSQSENKKSITCSLCNTEYGHRTGI</sequence>
<proteinExistence type="predicted"/>
<feature type="non-terminal residue" evidence="1">
    <location>
        <position position="1"/>
    </location>
</feature>
<evidence type="ECO:0000313" key="1">
    <source>
        <dbReference type="EMBL" id="CAG8793967.1"/>
    </source>
</evidence>
<feature type="non-terminal residue" evidence="1">
    <location>
        <position position="83"/>
    </location>
</feature>
<dbReference type="Proteomes" id="UP000789366">
    <property type="component" value="Unassembled WGS sequence"/>
</dbReference>
<evidence type="ECO:0000313" key="2">
    <source>
        <dbReference type="Proteomes" id="UP000789366"/>
    </source>
</evidence>
<name>A0ACA9RIQ6_9GLOM</name>
<reference evidence="1" key="1">
    <citation type="submission" date="2021-06" db="EMBL/GenBank/DDBJ databases">
        <authorList>
            <person name="Kallberg Y."/>
            <person name="Tangrot J."/>
            <person name="Rosling A."/>
        </authorList>
    </citation>
    <scope>NUCLEOTIDE SEQUENCE</scope>
    <source>
        <strain evidence="1">28 12/20/2015</strain>
    </source>
</reference>
<gene>
    <name evidence="1" type="ORF">SPELUC_LOCUS17482</name>
</gene>
<dbReference type="EMBL" id="CAJVPW010071963">
    <property type="protein sequence ID" value="CAG8793967.1"/>
    <property type="molecule type" value="Genomic_DNA"/>
</dbReference>
<comment type="caution">
    <text evidence="1">The sequence shown here is derived from an EMBL/GenBank/DDBJ whole genome shotgun (WGS) entry which is preliminary data.</text>
</comment>
<protein>
    <submittedName>
        <fullName evidence="1">8412_t:CDS:1</fullName>
    </submittedName>
</protein>
<accession>A0ACA9RIQ6</accession>
<keyword evidence="2" id="KW-1185">Reference proteome</keyword>
<organism evidence="1 2">
    <name type="scientific">Cetraspora pellucida</name>
    <dbReference type="NCBI Taxonomy" id="1433469"/>
    <lineage>
        <taxon>Eukaryota</taxon>
        <taxon>Fungi</taxon>
        <taxon>Fungi incertae sedis</taxon>
        <taxon>Mucoromycota</taxon>
        <taxon>Glomeromycotina</taxon>
        <taxon>Glomeromycetes</taxon>
        <taxon>Diversisporales</taxon>
        <taxon>Gigasporaceae</taxon>
        <taxon>Cetraspora</taxon>
    </lineage>
</organism>